<dbReference type="EMBL" id="ML996114">
    <property type="protein sequence ID" value="KAF2737688.1"/>
    <property type="molecule type" value="Genomic_DNA"/>
</dbReference>
<proteinExistence type="inferred from homology"/>
<dbReference type="PANTHER" id="PTHR42776:SF11">
    <property type="entry name" value="DIPEPTIDYL-PEPTIDASE 5-RELATED"/>
    <property type="match status" value="1"/>
</dbReference>
<dbReference type="GO" id="GO:0004252">
    <property type="term" value="F:serine-type endopeptidase activity"/>
    <property type="evidence" value="ECO:0007669"/>
    <property type="project" value="TreeGrafter"/>
</dbReference>
<evidence type="ECO:0000256" key="3">
    <source>
        <dbReference type="ARBA" id="ARBA00022525"/>
    </source>
</evidence>
<keyword evidence="12" id="KW-1185">Reference proteome</keyword>
<keyword evidence="8" id="KW-0325">Glycoprotein</keyword>
<sequence length="694" mass="76596">MLAAPRRSTANVNPSGEWALFSATSYNWTAHKTSTVWQLLNIESGNVTDAPFDSSVAEVVWVGDTDTSILYVNGTNDKVVGGVTLYTADIGASEFSPTLVASLDAPYAGFKAVKTESGAINFIASCLSYWNNGSAYNPELVPEPLSSGQLYDANFIRHWDFYITQERSAVFSGVLSASYGDSLSFDGNMTNLLWGVDGITKPETPVMPFGDLGDYDLSPDGSAVAFLSKAPELPKANYTASYIFVVPFDGSEVAVAINGPNSTAPEAAKGASVHPVWSPDGKKIAYGQMDGINYESDRTKIYVADIDGQEAKVTPVAENWDSSPFLFLWSKDGETLYVGSELHAASRIWSLPADADADYKPKNITGPSTNLADFALLPDESFLVSAAASWTSRIFYTIKAGGEPKTLLTANEVDPELKGLSPKDVSNFWYQGGDGDMIQCFVYYPTDFDSSKKYPLVFNVHGGPQTTQGDSWSTRWNLRTWADQGYIVTSPQFTGTGSYSQEFTNKIQGNWGGTPYRDLEALWAHLEANVSYIDTTNAVAVGASYGGYMMNWIQGHDLGRKFKALVAHDGVLDKVGDYATEELWFIEHDNNGTVWDNYDRYERWSPLNHAKNFSTPQFVVHNDLDFRLPISEGIMMFNILQSLGVPSRFLHFPDEGHWVLSRENSIVWHKSIFNWINYWTGKEDALLQDIVIKQ</sequence>
<evidence type="ECO:0000256" key="8">
    <source>
        <dbReference type="ARBA" id="ARBA00023180"/>
    </source>
</evidence>
<evidence type="ECO:0000313" key="12">
    <source>
        <dbReference type="Proteomes" id="UP000799444"/>
    </source>
</evidence>
<evidence type="ECO:0000259" key="10">
    <source>
        <dbReference type="Pfam" id="PF00326"/>
    </source>
</evidence>
<reference evidence="11" key="1">
    <citation type="journal article" date="2020" name="Stud. Mycol.">
        <title>101 Dothideomycetes genomes: a test case for predicting lifestyles and emergence of pathogens.</title>
        <authorList>
            <person name="Haridas S."/>
            <person name="Albert R."/>
            <person name="Binder M."/>
            <person name="Bloem J."/>
            <person name="Labutti K."/>
            <person name="Salamov A."/>
            <person name="Andreopoulos B."/>
            <person name="Baker S."/>
            <person name="Barry K."/>
            <person name="Bills G."/>
            <person name="Bluhm B."/>
            <person name="Cannon C."/>
            <person name="Castanera R."/>
            <person name="Culley D."/>
            <person name="Daum C."/>
            <person name="Ezra D."/>
            <person name="Gonzalez J."/>
            <person name="Henrissat B."/>
            <person name="Kuo A."/>
            <person name="Liang C."/>
            <person name="Lipzen A."/>
            <person name="Lutzoni F."/>
            <person name="Magnuson J."/>
            <person name="Mondo S."/>
            <person name="Nolan M."/>
            <person name="Ohm R."/>
            <person name="Pangilinan J."/>
            <person name="Park H.-J."/>
            <person name="Ramirez L."/>
            <person name="Alfaro M."/>
            <person name="Sun H."/>
            <person name="Tritt A."/>
            <person name="Yoshinaga Y."/>
            <person name="Zwiers L.-H."/>
            <person name="Turgeon B."/>
            <person name="Goodwin S."/>
            <person name="Spatafora J."/>
            <person name="Crous P."/>
            <person name="Grigoriev I."/>
        </authorList>
    </citation>
    <scope>NUCLEOTIDE SEQUENCE</scope>
    <source>
        <strain evidence="11">CBS 125425</strain>
    </source>
</reference>
<dbReference type="FunFam" id="3.40.50.1820:FF:000028">
    <property type="entry name" value="S9 family peptidase"/>
    <property type="match status" value="1"/>
</dbReference>
<dbReference type="GO" id="GO:0005576">
    <property type="term" value="C:extracellular region"/>
    <property type="evidence" value="ECO:0007669"/>
    <property type="project" value="UniProtKB-SubCell"/>
</dbReference>
<keyword evidence="7" id="KW-0720">Serine protease</keyword>
<evidence type="ECO:0000313" key="11">
    <source>
        <dbReference type="EMBL" id="KAF2737688.1"/>
    </source>
</evidence>
<dbReference type="Gene3D" id="2.120.10.30">
    <property type="entry name" value="TolB, C-terminal domain"/>
    <property type="match status" value="1"/>
</dbReference>
<dbReference type="OrthoDB" id="416344at2759"/>
<dbReference type="InterPro" id="IPR011659">
    <property type="entry name" value="WD40"/>
</dbReference>
<evidence type="ECO:0000256" key="9">
    <source>
        <dbReference type="ARBA" id="ARBA00032829"/>
    </source>
</evidence>
<comment type="caution">
    <text evidence="11">The sequence shown here is derived from an EMBL/GenBank/DDBJ whole genome shotgun (WGS) entry which is preliminary data.</text>
</comment>
<evidence type="ECO:0000256" key="5">
    <source>
        <dbReference type="ARBA" id="ARBA00022729"/>
    </source>
</evidence>
<keyword evidence="5" id="KW-0732">Signal</keyword>
<dbReference type="InterPro" id="IPR001375">
    <property type="entry name" value="Peptidase_S9_cat"/>
</dbReference>
<evidence type="ECO:0000256" key="7">
    <source>
        <dbReference type="ARBA" id="ARBA00022825"/>
    </source>
</evidence>
<accession>A0A9P4R1H6</accession>
<comment type="subcellular location">
    <subcellularLocation>
        <location evidence="1">Secreted</location>
    </subcellularLocation>
</comment>
<keyword evidence="4" id="KW-0645">Protease</keyword>
<evidence type="ECO:0000256" key="4">
    <source>
        <dbReference type="ARBA" id="ARBA00022670"/>
    </source>
</evidence>
<keyword evidence="3" id="KW-0964">Secreted</keyword>
<organism evidence="11 12">
    <name type="scientific">Polyplosphaeria fusca</name>
    <dbReference type="NCBI Taxonomy" id="682080"/>
    <lineage>
        <taxon>Eukaryota</taxon>
        <taxon>Fungi</taxon>
        <taxon>Dikarya</taxon>
        <taxon>Ascomycota</taxon>
        <taxon>Pezizomycotina</taxon>
        <taxon>Dothideomycetes</taxon>
        <taxon>Pleosporomycetidae</taxon>
        <taxon>Pleosporales</taxon>
        <taxon>Tetraplosphaeriaceae</taxon>
        <taxon>Polyplosphaeria</taxon>
    </lineage>
</organism>
<protein>
    <recommendedName>
        <fullName evidence="9">Dipeptidyl-peptidase V</fullName>
    </recommendedName>
</protein>
<dbReference type="Pfam" id="PF07676">
    <property type="entry name" value="PD40"/>
    <property type="match status" value="1"/>
</dbReference>
<evidence type="ECO:0000256" key="6">
    <source>
        <dbReference type="ARBA" id="ARBA00022801"/>
    </source>
</evidence>
<keyword evidence="6" id="KW-0378">Hydrolase</keyword>
<comment type="similarity">
    <text evidence="2">Belongs to the peptidase S9C family.</text>
</comment>
<dbReference type="PANTHER" id="PTHR42776">
    <property type="entry name" value="SERINE PEPTIDASE S9 FAMILY MEMBER"/>
    <property type="match status" value="1"/>
</dbReference>
<dbReference type="Gene3D" id="3.40.50.1820">
    <property type="entry name" value="alpha/beta hydrolase"/>
    <property type="match status" value="1"/>
</dbReference>
<dbReference type="SUPFAM" id="SSF53474">
    <property type="entry name" value="alpha/beta-Hydrolases"/>
    <property type="match status" value="1"/>
</dbReference>
<name>A0A9P4R1H6_9PLEO</name>
<dbReference type="Pfam" id="PF00326">
    <property type="entry name" value="Peptidase_S9"/>
    <property type="match status" value="1"/>
</dbReference>
<dbReference type="SUPFAM" id="SSF82171">
    <property type="entry name" value="DPP6 N-terminal domain-like"/>
    <property type="match status" value="1"/>
</dbReference>
<dbReference type="GO" id="GO:0006508">
    <property type="term" value="P:proteolysis"/>
    <property type="evidence" value="ECO:0007669"/>
    <property type="project" value="UniProtKB-KW"/>
</dbReference>
<dbReference type="InterPro" id="IPR011042">
    <property type="entry name" value="6-blade_b-propeller_TolB-like"/>
</dbReference>
<dbReference type="AlphaFoldDB" id="A0A9P4R1H6"/>
<dbReference type="Proteomes" id="UP000799444">
    <property type="component" value="Unassembled WGS sequence"/>
</dbReference>
<dbReference type="InterPro" id="IPR029058">
    <property type="entry name" value="AB_hydrolase_fold"/>
</dbReference>
<gene>
    <name evidence="11" type="ORF">EJ04DRAFT_541778</name>
</gene>
<evidence type="ECO:0000256" key="1">
    <source>
        <dbReference type="ARBA" id="ARBA00004613"/>
    </source>
</evidence>
<feature type="domain" description="Peptidase S9 prolyl oligopeptidase catalytic" evidence="10">
    <location>
        <begin position="472"/>
        <end position="682"/>
    </location>
</feature>
<evidence type="ECO:0000256" key="2">
    <source>
        <dbReference type="ARBA" id="ARBA00010040"/>
    </source>
</evidence>